<dbReference type="AlphaFoldDB" id="A0A8K0TN67"/>
<comment type="caution">
    <text evidence="2">The sequence shown here is derived from an EMBL/GenBank/DDBJ whole genome shotgun (WGS) entry which is preliminary data.</text>
</comment>
<feature type="compositionally biased region" description="Basic and acidic residues" evidence="1">
    <location>
        <begin position="404"/>
        <end position="419"/>
    </location>
</feature>
<evidence type="ECO:0008006" key="4">
    <source>
        <dbReference type="Google" id="ProtNLM"/>
    </source>
</evidence>
<feature type="region of interest" description="Disordered" evidence="1">
    <location>
        <begin position="218"/>
        <end position="544"/>
    </location>
</feature>
<dbReference type="InterPro" id="IPR012340">
    <property type="entry name" value="NA-bd_OB-fold"/>
</dbReference>
<sequence length="544" mass="60600">MTGDAELYPQYCHHLAPTFGHWCLLPITVIRHLESLYDVFERQNVFFHRNLPIHYARIVGVIVAIDDFPGRHVFTIDDGSGACIETNVQVTKKPAALQFDGATQAYSFAPPQLLFKVPECASLDVGQVVDIKGSLSTFRGEMTMQILKVKILQSTEDEVVLWERRTAFQRDVLSKPWVLTERQVRRCRKEAEEDKKVKQRKSRKRGEEARKILEEAAVDGFGRPQGNRAAGRVPLMDKKANSGDALPNVAREPRSVQPTACQAKPNPPKAEFDGFGRPSGQKPVRRPQVDRQRTAVEAGPTRPRAVEAIASQQKPKSPKTGVDGFGRRAGSKPVRRLPDHRQSKASEVVAGKPQTIEPSNSQEQRKPLKPELDGFGRSAGRKPRRQLPEDSQSKAAEAGLVQVRESRDTVAPVPREHSRPSANPELDGFGRSANRKPNPRPPIATRGEPAERTYRQLTPQHHQVPEEQDSLHQDSDVLDGFGRSKRRRQEGVEVPATPDTSKKRHAQGEQSMVGTRRGSPQVASRPDGVGLDGFGRPKRPKRLS</sequence>
<dbReference type="SUPFAM" id="SSF50249">
    <property type="entry name" value="Nucleic acid-binding proteins"/>
    <property type="match status" value="1"/>
</dbReference>
<evidence type="ECO:0000313" key="3">
    <source>
        <dbReference type="Proteomes" id="UP000813385"/>
    </source>
</evidence>
<name>A0A8K0TN67_9PEZI</name>
<dbReference type="CDD" id="cd03524">
    <property type="entry name" value="RPA2_OBF_family"/>
    <property type="match status" value="1"/>
</dbReference>
<evidence type="ECO:0000256" key="1">
    <source>
        <dbReference type="SAM" id="MobiDB-lite"/>
    </source>
</evidence>
<accession>A0A8K0TN67</accession>
<feature type="compositionally biased region" description="Basic and acidic residues" evidence="1">
    <location>
        <begin position="363"/>
        <end position="374"/>
    </location>
</feature>
<evidence type="ECO:0000313" key="2">
    <source>
        <dbReference type="EMBL" id="KAH7367622.1"/>
    </source>
</evidence>
<reference evidence="2" key="1">
    <citation type="journal article" date="2021" name="Nat. Commun.">
        <title>Genetic determinants of endophytism in the Arabidopsis root mycobiome.</title>
        <authorList>
            <person name="Mesny F."/>
            <person name="Miyauchi S."/>
            <person name="Thiergart T."/>
            <person name="Pickel B."/>
            <person name="Atanasova L."/>
            <person name="Karlsson M."/>
            <person name="Huettel B."/>
            <person name="Barry K.W."/>
            <person name="Haridas S."/>
            <person name="Chen C."/>
            <person name="Bauer D."/>
            <person name="Andreopoulos W."/>
            <person name="Pangilinan J."/>
            <person name="LaButti K."/>
            <person name="Riley R."/>
            <person name="Lipzen A."/>
            <person name="Clum A."/>
            <person name="Drula E."/>
            <person name="Henrissat B."/>
            <person name="Kohler A."/>
            <person name="Grigoriev I.V."/>
            <person name="Martin F.M."/>
            <person name="Hacquard S."/>
        </authorList>
    </citation>
    <scope>NUCLEOTIDE SEQUENCE</scope>
    <source>
        <strain evidence="2">MPI-CAGE-AT-0016</strain>
    </source>
</reference>
<proteinExistence type="predicted"/>
<protein>
    <recommendedName>
        <fullName evidence="4">CST complex subunit Stn1 N-terminal domain-containing protein</fullName>
    </recommendedName>
</protein>
<dbReference type="Gene3D" id="2.40.50.140">
    <property type="entry name" value="Nucleic acid-binding proteins"/>
    <property type="match status" value="1"/>
</dbReference>
<gene>
    <name evidence="2" type="ORF">B0T11DRAFT_275694</name>
</gene>
<feature type="compositionally biased region" description="Basic and acidic residues" evidence="1">
    <location>
        <begin position="463"/>
        <end position="475"/>
    </location>
</feature>
<dbReference type="EMBL" id="JAGPXD010000002">
    <property type="protein sequence ID" value="KAH7367622.1"/>
    <property type="molecule type" value="Genomic_DNA"/>
</dbReference>
<organism evidence="2 3">
    <name type="scientific">Plectosphaerella cucumerina</name>
    <dbReference type="NCBI Taxonomy" id="40658"/>
    <lineage>
        <taxon>Eukaryota</taxon>
        <taxon>Fungi</taxon>
        <taxon>Dikarya</taxon>
        <taxon>Ascomycota</taxon>
        <taxon>Pezizomycotina</taxon>
        <taxon>Sordariomycetes</taxon>
        <taxon>Hypocreomycetidae</taxon>
        <taxon>Glomerellales</taxon>
        <taxon>Plectosphaerellaceae</taxon>
        <taxon>Plectosphaerella</taxon>
    </lineage>
</organism>
<dbReference type="Proteomes" id="UP000813385">
    <property type="component" value="Unassembled WGS sequence"/>
</dbReference>
<dbReference type="OrthoDB" id="77828at2759"/>
<keyword evidence="3" id="KW-1185">Reference proteome</keyword>